<dbReference type="GO" id="GO:0032259">
    <property type="term" value="P:methylation"/>
    <property type="evidence" value="ECO:0007669"/>
    <property type="project" value="UniProtKB-KW"/>
</dbReference>
<dbReference type="HAMAP" id="MF_01877">
    <property type="entry name" value="16SrRNA_methyltr_I"/>
    <property type="match status" value="1"/>
</dbReference>
<keyword evidence="4 6" id="KW-0808">Transferase</keyword>
<dbReference type="InterPro" id="IPR014776">
    <property type="entry name" value="4pyrrole_Mease_sub2"/>
</dbReference>
<dbReference type="PANTHER" id="PTHR46111">
    <property type="entry name" value="RIBOSOMAL RNA SMALL SUBUNIT METHYLTRANSFERASE I"/>
    <property type="match status" value="1"/>
</dbReference>
<dbReference type="Proteomes" id="UP001482231">
    <property type="component" value="Unassembled WGS sequence"/>
</dbReference>
<proteinExistence type="inferred from homology"/>
<keyword evidence="1 6" id="KW-0963">Cytoplasm</keyword>
<keyword evidence="5 6" id="KW-0949">S-adenosyl-L-methionine</keyword>
<dbReference type="RefSeq" id="WP_347308607.1">
    <property type="nucleotide sequence ID" value="NZ_JBAJEX010000007.1"/>
</dbReference>
<keyword evidence="3 6" id="KW-0489">Methyltransferase</keyword>
<accession>A0ABV0EFR7</accession>
<dbReference type="EC" id="2.1.1.198" evidence="6"/>
<reference evidence="9 10" key="1">
    <citation type="submission" date="2024-02" db="EMBL/GenBank/DDBJ databases">
        <title>New thermophilic sulfur-oxidizing bacteria from a hot springs of the Uzon caldera (Kamchatka, Russia).</title>
        <authorList>
            <person name="Dukat A.M."/>
            <person name="Elcheninov A.G."/>
            <person name="Frolov E.N."/>
        </authorList>
    </citation>
    <scope>NUCLEOTIDE SEQUENCE [LARGE SCALE GENOMIC DNA]</scope>
    <source>
        <strain evidence="9 10">AK1</strain>
    </source>
</reference>
<dbReference type="NCBIfam" id="TIGR00096">
    <property type="entry name" value="16S rRNA (cytidine(1402)-2'-O)-methyltransferase"/>
    <property type="match status" value="1"/>
</dbReference>
<evidence type="ECO:0000256" key="3">
    <source>
        <dbReference type="ARBA" id="ARBA00022603"/>
    </source>
</evidence>
<comment type="caution">
    <text evidence="9">The sequence shown here is derived from an EMBL/GenBank/DDBJ whole genome shotgun (WGS) entry which is preliminary data.</text>
</comment>
<dbReference type="PIRSF" id="PIRSF005917">
    <property type="entry name" value="MTase_YraL"/>
    <property type="match status" value="1"/>
</dbReference>
<protein>
    <recommendedName>
        <fullName evidence="6">Ribosomal RNA small subunit methyltransferase I</fullName>
        <ecNumber evidence="6">2.1.1.198</ecNumber>
    </recommendedName>
    <alternativeName>
        <fullName evidence="6">16S rRNA 2'-O-ribose C1402 methyltransferase</fullName>
    </alternativeName>
    <alternativeName>
        <fullName evidence="6">rRNA (cytidine-2'-O-)-methyltransferase RsmI</fullName>
    </alternativeName>
</protein>
<dbReference type="InterPro" id="IPR014777">
    <property type="entry name" value="4pyrrole_Mease_sub1"/>
</dbReference>
<evidence type="ECO:0000313" key="9">
    <source>
        <dbReference type="EMBL" id="MEO1767498.1"/>
    </source>
</evidence>
<dbReference type="Pfam" id="PF23016">
    <property type="entry name" value="RsmI_C"/>
    <property type="match status" value="1"/>
</dbReference>
<dbReference type="Gene3D" id="3.30.950.10">
    <property type="entry name" value="Methyltransferase, Cobalt-precorrin-4 Transmethylase, Domain 2"/>
    <property type="match status" value="1"/>
</dbReference>
<comment type="subcellular location">
    <subcellularLocation>
        <location evidence="6">Cytoplasm</location>
    </subcellularLocation>
</comment>
<keyword evidence="2 6" id="KW-0698">rRNA processing</keyword>
<evidence type="ECO:0000256" key="1">
    <source>
        <dbReference type="ARBA" id="ARBA00022490"/>
    </source>
</evidence>
<dbReference type="EMBL" id="JBAJEX010000007">
    <property type="protein sequence ID" value="MEO1767498.1"/>
    <property type="molecule type" value="Genomic_DNA"/>
</dbReference>
<dbReference type="InterPro" id="IPR000878">
    <property type="entry name" value="4pyrrol_Mease"/>
</dbReference>
<name>A0ABV0EFR7_9BURK</name>
<comment type="catalytic activity">
    <reaction evidence="6">
        <text>cytidine(1402) in 16S rRNA + S-adenosyl-L-methionine = 2'-O-methylcytidine(1402) in 16S rRNA + S-adenosyl-L-homocysteine + H(+)</text>
        <dbReference type="Rhea" id="RHEA:42924"/>
        <dbReference type="Rhea" id="RHEA-COMP:10285"/>
        <dbReference type="Rhea" id="RHEA-COMP:10286"/>
        <dbReference type="ChEBI" id="CHEBI:15378"/>
        <dbReference type="ChEBI" id="CHEBI:57856"/>
        <dbReference type="ChEBI" id="CHEBI:59789"/>
        <dbReference type="ChEBI" id="CHEBI:74495"/>
        <dbReference type="ChEBI" id="CHEBI:82748"/>
        <dbReference type="EC" id="2.1.1.198"/>
    </reaction>
</comment>
<dbReference type="GO" id="GO:0008168">
    <property type="term" value="F:methyltransferase activity"/>
    <property type="evidence" value="ECO:0007669"/>
    <property type="project" value="UniProtKB-KW"/>
</dbReference>
<dbReference type="SUPFAM" id="SSF53790">
    <property type="entry name" value="Tetrapyrrole methylase"/>
    <property type="match status" value="1"/>
</dbReference>
<feature type="domain" description="RsmI HTH" evidence="8">
    <location>
        <begin position="242"/>
        <end position="286"/>
    </location>
</feature>
<sequence length="288" mass="30482">MTQAHAGQKAGQRGSLYVVATPIGNLKDITLRAIDVLAAVDRVAAEDTRITAGLMAHLGLAKPIFSVHEHNEQAGARKIVEALKQGESVALVTDAGTPGVSDPGARVVAAVRAAGLRVVPVPGPSALTAAWSVAGLSDPHLLWYGFLPAKTAARRSLLTSLKGLPYALAFYESPHRIAATLADFATLFEPERTLVVARELTKLFEEIHVCSVAEGLAWLKQDPQRSRGEFVLIVSGAAAQVADEGEARRVLGILLQELPASQAARLAAQITGMTRKALYALALELQVR</sequence>
<evidence type="ECO:0000259" key="7">
    <source>
        <dbReference type="Pfam" id="PF00590"/>
    </source>
</evidence>
<organism evidence="9 10">
    <name type="scientific">Thiobacter aerophilum</name>
    <dbReference type="NCBI Taxonomy" id="3121275"/>
    <lineage>
        <taxon>Bacteria</taxon>
        <taxon>Pseudomonadati</taxon>
        <taxon>Pseudomonadota</taxon>
        <taxon>Betaproteobacteria</taxon>
        <taxon>Burkholderiales</taxon>
        <taxon>Thiobacteraceae</taxon>
        <taxon>Thiobacter</taxon>
    </lineage>
</organism>
<dbReference type="Pfam" id="PF00590">
    <property type="entry name" value="TP_methylase"/>
    <property type="match status" value="1"/>
</dbReference>
<gene>
    <name evidence="6 9" type="primary">rsmI</name>
    <name evidence="9" type="ORF">V6E02_09775</name>
</gene>
<dbReference type="InterPro" id="IPR035996">
    <property type="entry name" value="4pyrrol_Methylase_sf"/>
</dbReference>
<keyword evidence="10" id="KW-1185">Reference proteome</keyword>
<evidence type="ECO:0000256" key="4">
    <source>
        <dbReference type="ARBA" id="ARBA00022679"/>
    </source>
</evidence>
<dbReference type="Gene3D" id="3.40.1010.10">
    <property type="entry name" value="Cobalt-precorrin-4 Transmethylase, Domain 1"/>
    <property type="match status" value="1"/>
</dbReference>
<evidence type="ECO:0000256" key="2">
    <source>
        <dbReference type="ARBA" id="ARBA00022552"/>
    </source>
</evidence>
<evidence type="ECO:0000256" key="5">
    <source>
        <dbReference type="ARBA" id="ARBA00022691"/>
    </source>
</evidence>
<dbReference type="CDD" id="cd11648">
    <property type="entry name" value="RsmI"/>
    <property type="match status" value="1"/>
</dbReference>
<evidence type="ECO:0000259" key="8">
    <source>
        <dbReference type="Pfam" id="PF23016"/>
    </source>
</evidence>
<evidence type="ECO:0000256" key="6">
    <source>
        <dbReference type="HAMAP-Rule" id="MF_01877"/>
    </source>
</evidence>
<dbReference type="PANTHER" id="PTHR46111:SF1">
    <property type="entry name" value="RIBOSOMAL RNA SMALL SUBUNIT METHYLTRANSFERASE I"/>
    <property type="match status" value="1"/>
</dbReference>
<comment type="similarity">
    <text evidence="6">Belongs to the methyltransferase superfamily. RsmI family.</text>
</comment>
<dbReference type="InterPro" id="IPR053910">
    <property type="entry name" value="RsmI_HTH"/>
</dbReference>
<comment type="function">
    <text evidence="6">Catalyzes the 2'-O-methylation of the ribose of cytidine 1402 (C1402) in 16S rRNA.</text>
</comment>
<dbReference type="InterPro" id="IPR008189">
    <property type="entry name" value="rRNA_ssu_MeTfrase_I"/>
</dbReference>
<evidence type="ECO:0000313" key="10">
    <source>
        <dbReference type="Proteomes" id="UP001482231"/>
    </source>
</evidence>
<feature type="domain" description="Tetrapyrrole methylase" evidence="7">
    <location>
        <begin position="16"/>
        <end position="214"/>
    </location>
</feature>